<reference evidence="2" key="1">
    <citation type="submission" date="2021-02" db="EMBL/GenBank/DDBJ databases">
        <authorList>
            <person name="Nowell W R."/>
        </authorList>
    </citation>
    <scope>NUCLEOTIDE SEQUENCE</scope>
</reference>
<keyword evidence="3" id="KW-1185">Reference proteome</keyword>
<sequence>MQLLQNEIEKRTKTNQSSSTSSNSSSCTPAIMFLLTSPSKQKTTPEKRKQNLLSSCFDNPRSSQSTVDEFAL</sequence>
<feature type="compositionally biased region" description="Low complexity" evidence="1">
    <location>
        <begin position="14"/>
        <end position="26"/>
    </location>
</feature>
<organism evidence="2 3">
    <name type="scientific">Rotaria sordida</name>
    <dbReference type="NCBI Taxonomy" id="392033"/>
    <lineage>
        <taxon>Eukaryota</taxon>
        <taxon>Metazoa</taxon>
        <taxon>Spiralia</taxon>
        <taxon>Gnathifera</taxon>
        <taxon>Rotifera</taxon>
        <taxon>Eurotatoria</taxon>
        <taxon>Bdelloidea</taxon>
        <taxon>Philodinida</taxon>
        <taxon>Philodinidae</taxon>
        <taxon>Rotaria</taxon>
    </lineage>
</organism>
<dbReference type="Proteomes" id="UP000663870">
    <property type="component" value="Unassembled WGS sequence"/>
</dbReference>
<dbReference type="AlphaFoldDB" id="A0A815N9Q5"/>
<evidence type="ECO:0000313" key="3">
    <source>
        <dbReference type="Proteomes" id="UP000663870"/>
    </source>
</evidence>
<evidence type="ECO:0000256" key="1">
    <source>
        <dbReference type="SAM" id="MobiDB-lite"/>
    </source>
</evidence>
<evidence type="ECO:0000313" key="2">
    <source>
        <dbReference type="EMBL" id="CAF1430300.1"/>
    </source>
</evidence>
<proteinExistence type="predicted"/>
<feature type="compositionally biased region" description="Polar residues" evidence="1">
    <location>
        <begin position="51"/>
        <end position="72"/>
    </location>
</feature>
<protein>
    <submittedName>
        <fullName evidence="2">Uncharacterized protein</fullName>
    </submittedName>
</protein>
<gene>
    <name evidence="2" type="ORF">JXQ802_LOCUS36395</name>
</gene>
<comment type="caution">
    <text evidence="2">The sequence shown here is derived from an EMBL/GenBank/DDBJ whole genome shotgun (WGS) entry which is preliminary data.</text>
</comment>
<feature type="region of interest" description="Disordered" evidence="1">
    <location>
        <begin position="1"/>
        <end position="72"/>
    </location>
</feature>
<accession>A0A815N9Q5</accession>
<name>A0A815N9Q5_9BILA</name>
<dbReference type="EMBL" id="CAJNOL010001864">
    <property type="protein sequence ID" value="CAF1430300.1"/>
    <property type="molecule type" value="Genomic_DNA"/>
</dbReference>